<comment type="caution">
    <text evidence="15">The sequence shown here is derived from an EMBL/GenBank/DDBJ whole genome shotgun (WGS) entry which is preliminary data.</text>
</comment>
<evidence type="ECO:0000256" key="12">
    <source>
        <dbReference type="ARBA" id="ARBA00023136"/>
    </source>
</evidence>
<dbReference type="InterPro" id="IPR002403">
    <property type="entry name" value="Cyt_P450_E_grp-IV"/>
</dbReference>
<dbReference type="GO" id="GO:0016705">
    <property type="term" value="F:oxidoreductase activity, acting on paired donors, with incorporation or reduction of molecular oxygen"/>
    <property type="evidence" value="ECO:0007669"/>
    <property type="project" value="InterPro"/>
</dbReference>
<evidence type="ECO:0000256" key="10">
    <source>
        <dbReference type="ARBA" id="ARBA00023004"/>
    </source>
</evidence>
<proteinExistence type="inferred from homology"/>
<reference evidence="15" key="1">
    <citation type="submission" date="2020-05" db="EMBL/GenBank/DDBJ databases">
        <title>Mycena genomes resolve the evolution of fungal bioluminescence.</title>
        <authorList>
            <person name="Tsai I.J."/>
        </authorList>
    </citation>
    <scope>NUCLEOTIDE SEQUENCE</scope>
    <source>
        <strain evidence="15">CCC161011</strain>
    </source>
</reference>
<evidence type="ECO:0000256" key="11">
    <source>
        <dbReference type="ARBA" id="ARBA00023033"/>
    </source>
</evidence>
<evidence type="ECO:0000256" key="1">
    <source>
        <dbReference type="ARBA" id="ARBA00001971"/>
    </source>
</evidence>
<comment type="cofactor">
    <cofactor evidence="1 13">
        <name>heme</name>
        <dbReference type="ChEBI" id="CHEBI:30413"/>
    </cofactor>
</comment>
<keyword evidence="10 13" id="KW-0408">Iron</keyword>
<organism evidence="15 16">
    <name type="scientific">Mycena venus</name>
    <dbReference type="NCBI Taxonomy" id="2733690"/>
    <lineage>
        <taxon>Eukaryota</taxon>
        <taxon>Fungi</taxon>
        <taxon>Dikarya</taxon>
        <taxon>Basidiomycota</taxon>
        <taxon>Agaricomycotina</taxon>
        <taxon>Agaricomycetes</taxon>
        <taxon>Agaricomycetidae</taxon>
        <taxon>Agaricales</taxon>
        <taxon>Marasmiineae</taxon>
        <taxon>Mycenaceae</taxon>
        <taxon>Mycena</taxon>
    </lineage>
</organism>
<dbReference type="PRINTS" id="PR00465">
    <property type="entry name" value="EP450IV"/>
</dbReference>
<dbReference type="InterPro" id="IPR036396">
    <property type="entry name" value="Cyt_P450_sf"/>
</dbReference>
<dbReference type="OrthoDB" id="1470350at2759"/>
<comment type="pathway">
    <text evidence="3">Secondary metabolite biosynthesis; terpenoid biosynthesis.</text>
</comment>
<dbReference type="Pfam" id="PF00067">
    <property type="entry name" value="p450"/>
    <property type="match status" value="1"/>
</dbReference>
<gene>
    <name evidence="15" type="ORF">MVEN_01462500</name>
</gene>
<accession>A0A8H6XS64</accession>
<keyword evidence="8" id="KW-1133">Transmembrane helix</keyword>
<keyword evidence="9" id="KW-0560">Oxidoreductase</keyword>
<dbReference type="PANTHER" id="PTHR24305:SF166">
    <property type="entry name" value="CYTOCHROME P450 12A4, MITOCHONDRIAL-RELATED"/>
    <property type="match status" value="1"/>
</dbReference>
<dbReference type="InterPro" id="IPR050121">
    <property type="entry name" value="Cytochrome_P450_monoxygenase"/>
</dbReference>
<keyword evidence="5 13" id="KW-0349">Heme</keyword>
<comment type="subcellular location">
    <subcellularLocation>
        <location evidence="2">Membrane</location>
    </subcellularLocation>
</comment>
<evidence type="ECO:0000256" key="3">
    <source>
        <dbReference type="ARBA" id="ARBA00004721"/>
    </source>
</evidence>
<feature type="binding site" description="axial binding residue" evidence="13">
    <location>
        <position position="498"/>
    </location>
    <ligand>
        <name>heme</name>
        <dbReference type="ChEBI" id="CHEBI:30413"/>
    </ligand>
    <ligandPart>
        <name>Fe</name>
        <dbReference type="ChEBI" id="CHEBI:18248"/>
    </ligandPart>
</feature>
<feature type="coiled-coil region" evidence="14">
    <location>
        <begin position="268"/>
        <end position="295"/>
    </location>
</feature>
<evidence type="ECO:0000256" key="7">
    <source>
        <dbReference type="ARBA" id="ARBA00022723"/>
    </source>
</evidence>
<keyword evidence="14" id="KW-0175">Coiled coil</keyword>
<keyword evidence="7 13" id="KW-0479">Metal-binding</keyword>
<protein>
    <submittedName>
        <fullName evidence="15">Cytochrome P450</fullName>
    </submittedName>
</protein>
<keyword evidence="12" id="KW-0472">Membrane</keyword>
<evidence type="ECO:0000313" key="16">
    <source>
        <dbReference type="Proteomes" id="UP000620124"/>
    </source>
</evidence>
<evidence type="ECO:0000256" key="14">
    <source>
        <dbReference type="SAM" id="Coils"/>
    </source>
</evidence>
<evidence type="ECO:0000256" key="4">
    <source>
        <dbReference type="ARBA" id="ARBA00010617"/>
    </source>
</evidence>
<dbReference type="EMBL" id="JACAZI010000012">
    <property type="protein sequence ID" value="KAF7347085.1"/>
    <property type="molecule type" value="Genomic_DNA"/>
</dbReference>
<comment type="similarity">
    <text evidence="4">Belongs to the cytochrome P450 family.</text>
</comment>
<dbReference type="Proteomes" id="UP000620124">
    <property type="component" value="Unassembled WGS sequence"/>
</dbReference>
<keyword evidence="6" id="KW-0812">Transmembrane</keyword>
<dbReference type="GO" id="GO:0005506">
    <property type="term" value="F:iron ion binding"/>
    <property type="evidence" value="ECO:0007669"/>
    <property type="project" value="InterPro"/>
</dbReference>
<dbReference type="AlphaFoldDB" id="A0A8H6XS64"/>
<dbReference type="GO" id="GO:0020037">
    <property type="term" value="F:heme binding"/>
    <property type="evidence" value="ECO:0007669"/>
    <property type="project" value="InterPro"/>
</dbReference>
<evidence type="ECO:0000313" key="15">
    <source>
        <dbReference type="EMBL" id="KAF7347085.1"/>
    </source>
</evidence>
<evidence type="ECO:0000256" key="8">
    <source>
        <dbReference type="ARBA" id="ARBA00022989"/>
    </source>
</evidence>
<sequence length="556" mass="62081">MTPTLTLCGLVAVGGYIVSLILHRIFGRSILDNIDGPPYNSILTGNLPALFDPDGWDFQQDLEENYGEVVKIRGLFSKPQLYVFDPVALQSIIVQQSDAYEEHPIYMKAYGLLWGPGIQSSIGADHHRYRKIITPAFAPGKIREMIPLFYEVAEKAREGLISPFVSGGPRKVDMDPAHVSSLIVAQLDLNNIFGRTSLEVIGRTSIGYSFDSMIPGQDTRNEYAETLKELLPTVFKFKLFFPFLPRACEIGSAAFRRFVVDMIPSKTLHRARDMVDLMEREATQLVKEKKEAVARGQLDIEDDSKDIMTLLLKANLTAEEGMFLTDEELVGQTGLMISAATDTTSSALDRIFHILSLHSDMQDKLRAEIVEAPEHMDYEQLGSLPYLDGFVREVLRLYPPVTPVMNRELWRTVENTTLPLGTPLIGVNGQLITSIPVPKGTTVYIAIQAANRNRRIWGDDALEFKPDRWQNGKAGAQTERLCGIYGNMMTFLGGGRSCLGFQFALLEIKVIMSVLLRSFTFSPADDSIKWKMSGMIAVPSVEGKVELPLMVENLKH</sequence>
<evidence type="ECO:0000256" key="9">
    <source>
        <dbReference type="ARBA" id="ARBA00023002"/>
    </source>
</evidence>
<keyword evidence="11" id="KW-0503">Monooxygenase</keyword>
<dbReference type="GO" id="GO:0016020">
    <property type="term" value="C:membrane"/>
    <property type="evidence" value="ECO:0007669"/>
    <property type="project" value="UniProtKB-SubCell"/>
</dbReference>
<name>A0A8H6XS64_9AGAR</name>
<dbReference type="GO" id="GO:0004497">
    <property type="term" value="F:monooxygenase activity"/>
    <property type="evidence" value="ECO:0007669"/>
    <property type="project" value="UniProtKB-KW"/>
</dbReference>
<dbReference type="SUPFAM" id="SSF48264">
    <property type="entry name" value="Cytochrome P450"/>
    <property type="match status" value="1"/>
</dbReference>
<dbReference type="InterPro" id="IPR001128">
    <property type="entry name" value="Cyt_P450"/>
</dbReference>
<dbReference type="PRINTS" id="PR00385">
    <property type="entry name" value="P450"/>
</dbReference>
<keyword evidence="16" id="KW-1185">Reference proteome</keyword>
<evidence type="ECO:0000256" key="13">
    <source>
        <dbReference type="PIRSR" id="PIRSR602403-1"/>
    </source>
</evidence>
<dbReference type="Gene3D" id="1.10.630.10">
    <property type="entry name" value="Cytochrome P450"/>
    <property type="match status" value="1"/>
</dbReference>
<evidence type="ECO:0000256" key="6">
    <source>
        <dbReference type="ARBA" id="ARBA00022692"/>
    </source>
</evidence>
<evidence type="ECO:0000256" key="5">
    <source>
        <dbReference type="ARBA" id="ARBA00022617"/>
    </source>
</evidence>
<evidence type="ECO:0000256" key="2">
    <source>
        <dbReference type="ARBA" id="ARBA00004370"/>
    </source>
</evidence>
<dbReference type="PANTHER" id="PTHR24305">
    <property type="entry name" value="CYTOCHROME P450"/>
    <property type="match status" value="1"/>
</dbReference>